<accession>A0AAD7FF84</accession>
<dbReference type="InterPro" id="IPR013595">
    <property type="entry name" value="Pept_S33_TAP-like_C"/>
</dbReference>
<dbReference type="Proteomes" id="UP001221142">
    <property type="component" value="Unassembled WGS sequence"/>
</dbReference>
<evidence type="ECO:0000256" key="1">
    <source>
        <dbReference type="ARBA" id="ARBA00010088"/>
    </source>
</evidence>
<dbReference type="Pfam" id="PF08386">
    <property type="entry name" value="Abhydrolase_4"/>
    <property type="match status" value="1"/>
</dbReference>
<dbReference type="InterPro" id="IPR000073">
    <property type="entry name" value="AB_hydrolase_1"/>
</dbReference>
<evidence type="ECO:0000256" key="3">
    <source>
        <dbReference type="SAM" id="SignalP"/>
    </source>
</evidence>
<keyword evidence="2" id="KW-0378">Hydrolase</keyword>
<feature type="chain" id="PRO_5042235179" evidence="3">
    <location>
        <begin position="26"/>
        <end position="570"/>
    </location>
</feature>
<gene>
    <name evidence="6" type="ORF">FB45DRAFT_230203</name>
</gene>
<dbReference type="AlphaFoldDB" id="A0AAD7FF84"/>
<keyword evidence="7" id="KW-1185">Reference proteome</keyword>
<evidence type="ECO:0000259" key="4">
    <source>
        <dbReference type="Pfam" id="PF00561"/>
    </source>
</evidence>
<dbReference type="SUPFAM" id="SSF53474">
    <property type="entry name" value="alpha/beta-Hydrolases"/>
    <property type="match status" value="1"/>
</dbReference>
<comment type="caution">
    <text evidence="6">The sequence shown here is derived from an EMBL/GenBank/DDBJ whole genome shotgun (WGS) entry which is preliminary data.</text>
</comment>
<dbReference type="InterPro" id="IPR029058">
    <property type="entry name" value="AB_hydrolase_fold"/>
</dbReference>
<keyword evidence="3" id="KW-0732">Signal</keyword>
<evidence type="ECO:0000313" key="7">
    <source>
        <dbReference type="Proteomes" id="UP001221142"/>
    </source>
</evidence>
<dbReference type="Pfam" id="PF00561">
    <property type="entry name" value="Abhydrolase_1"/>
    <property type="match status" value="1"/>
</dbReference>
<feature type="domain" description="Peptidase S33 tripeptidyl aminopeptidase-like C-terminal" evidence="5">
    <location>
        <begin position="417"/>
        <end position="517"/>
    </location>
</feature>
<reference evidence="6" key="1">
    <citation type="submission" date="2023-03" db="EMBL/GenBank/DDBJ databases">
        <title>Massive genome expansion in bonnet fungi (Mycena s.s.) driven by repeated elements and novel gene families across ecological guilds.</title>
        <authorList>
            <consortium name="Lawrence Berkeley National Laboratory"/>
            <person name="Harder C.B."/>
            <person name="Miyauchi S."/>
            <person name="Viragh M."/>
            <person name="Kuo A."/>
            <person name="Thoen E."/>
            <person name="Andreopoulos B."/>
            <person name="Lu D."/>
            <person name="Skrede I."/>
            <person name="Drula E."/>
            <person name="Henrissat B."/>
            <person name="Morin E."/>
            <person name="Kohler A."/>
            <person name="Barry K."/>
            <person name="LaButti K."/>
            <person name="Morin E."/>
            <person name="Salamov A."/>
            <person name="Lipzen A."/>
            <person name="Mereny Z."/>
            <person name="Hegedus B."/>
            <person name="Baldrian P."/>
            <person name="Stursova M."/>
            <person name="Weitz H."/>
            <person name="Taylor A."/>
            <person name="Grigoriev I.V."/>
            <person name="Nagy L.G."/>
            <person name="Martin F."/>
            <person name="Kauserud H."/>
        </authorList>
    </citation>
    <scope>NUCLEOTIDE SEQUENCE</scope>
    <source>
        <strain evidence="6">9284</strain>
    </source>
</reference>
<dbReference type="EMBL" id="JARKIF010000022">
    <property type="protein sequence ID" value="KAJ7616540.1"/>
    <property type="molecule type" value="Genomic_DNA"/>
</dbReference>
<feature type="signal peptide" evidence="3">
    <location>
        <begin position="1"/>
        <end position="25"/>
    </location>
</feature>
<comment type="similarity">
    <text evidence="1">Belongs to the peptidase S33 family.</text>
</comment>
<dbReference type="InterPro" id="IPR051601">
    <property type="entry name" value="Serine_prot/Carboxylest_S33"/>
</dbReference>
<sequence>MPGLAARRCSFLALWLILSTAPVHSTPDTADFSWHKIVPSEELIWHECYSSGHQCARLKVPLDYASTDGVSAAIALRRIRSVVPHDSDEYRGPILANPGGPGASGVDFIGMAGERIAAVVGPEFDVVGFDPRGISRSTPRSSFFETRAEQNAFWSSEVTSMSANSSDDALARMWAQGMLLGRLAGERDEGSLWFMNTDYTARDMLRLVQAHGRDKIQYWGFSYGSVLGATFAAMFPDKVGRLVIDAVMDAEDYYAGEFSNNLIDTDKVWSAFLNECVAAGPTRCPIYAPTAAEIQTIVDGLYASLRKRPIPVRTPTSYGIVDYSVMRNVIFMSFYRPYASFPTLAQALADLKAGNATGLYKMFEKLQFKCSCEADELLFENVIDGGVAVQCNDGKRLSQEFDAFEMHYRNLLARSSWADMWMHARQGCMTWPEFPKTNFRGPFVANTSFPLLLVGNTVDPVTPLWAANKMSKGFAGSVVLTQDSIGHGSPAAPSLCTQKHIRRYFREGVLPKVGTVCSTDGGPFDGPLPGGDEEEVVFDVDFGAEERVLLEAVRELAREWDVKVPFGLAE</sequence>
<dbReference type="PANTHER" id="PTHR43248:SF25">
    <property type="entry name" value="AB HYDROLASE-1 DOMAIN-CONTAINING PROTEIN-RELATED"/>
    <property type="match status" value="1"/>
</dbReference>
<dbReference type="GO" id="GO:0016787">
    <property type="term" value="F:hydrolase activity"/>
    <property type="evidence" value="ECO:0007669"/>
    <property type="project" value="UniProtKB-KW"/>
</dbReference>
<evidence type="ECO:0000256" key="2">
    <source>
        <dbReference type="ARBA" id="ARBA00022801"/>
    </source>
</evidence>
<evidence type="ECO:0000259" key="5">
    <source>
        <dbReference type="Pfam" id="PF08386"/>
    </source>
</evidence>
<dbReference type="PANTHER" id="PTHR43248">
    <property type="entry name" value="2-SUCCINYL-6-HYDROXY-2,4-CYCLOHEXADIENE-1-CARBOXYLATE SYNTHASE"/>
    <property type="match status" value="1"/>
</dbReference>
<organism evidence="6 7">
    <name type="scientific">Roridomyces roridus</name>
    <dbReference type="NCBI Taxonomy" id="1738132"/>
    <lineage>
        <taxon>Eukaryota</taxon>
        <taxon>Fungi</taxon>
        <taxon>Dikarya</taxon>
        <taxon>Basidiomycota</taxon>
        <taxon>Agaricomycotina</taxon>
        <taxon>Agaricomycetes</taxon>
        <taxon>Agaricomycetidae</taxon>
        <taxon>Agaricales</taxon>
        <taxon>Marasmiineae</taxon>
        <taxon>Mycenaceae</taxon>
        <taxon>Roridomyces</taxon>
    </lineage>
</organism>
<feature type="domain" description="AB hydrolase-1" evidence="4">
    <location>
        <begin position="93"/>
        <end position="249"/>
    </location>
</feature>
<dbReference type="Gene3D" id="3.40.50.1820">
    <property type="entry name" value="alpha/beta hydrolase"/>
    <property type="match status" value="1"/>
</dbReference>
<proteinExistence type="inferred from homology"/>
<name>A0AAD7FF84_9AGAR</name>
<protein>
    <submittedName>
        <fullName evidence="6">TAP-like protein-domain-containing protein</fullName>
    </submittedName>
</protein>
<evidence type="ECO:0000313" key="6">
    <source>
        <dbReference type="EMBL" id="KAJ7616540.1"/>
    </source>
</evidence>